<dbReference type="Gene3D" id="1.10.287.130">
    <property type="match status" value="1"/>
</dbReference>
<dbReference type="SMART" id="SM00387">
    <property type="entry name" value="HATPase_c"/>
    <property type="match status" value="1"/>
</dbReference>
<dbReference type="SMART" id="SM00388">
    <property type="entry name" value="HisKA"/>
    <property type="match status" value="1"/>
</dbReference>
<evidence type="ECO:0000256" key="4">
    <source>
        <dbReference type="SAM" id="Coils"/>
    </source>
</evidence>
<protein>
    <recommendedName>
        <fullName evidence="2">histidine kinase</fullName>
        <ecNumber evidence="2">2.7.13.3</ecNumber>
    </recommendedName>
</protein>
<dbReference type="GO" id="GO:0000155">
    <property type="term" value="F:phosphorelay sensor kinase activity"/>
    <property type="evidence" value="ECO:0007669"/>
    <property type="project" value="InterPro"/>
</dbReference>
<dbReference type="EMBL" id="LT960614">
    <property type="protein sequence ID" value="SON53966.1"/>
    <property type="molecule type" value="Genomic_DNA"/>
</dbReference>
<dbReference type="OrthoDB" id="226486at2"/>
<dbReference type="Gene3D" id="3.30.450.20">
    <property type="entry name" value="PAS domain"/>
    <property type="match status" value="1"/>
</dbReference>
<organism evidence="7 8">
    <name type="scientific">Hartmannibacter diazotrophicus</name>
    <dbReference type="NCBI Taxonomy" id="1482074"/>
    <lineage>
        <taxon>Bacteria</taxon>
        <taxon>Pseudomonadati</taxon>
        <taxon>Pseudomonadota</taxon>
        <taxon>Alphaproteobacteria</taxon>
        <taxon>Hyphomicrobiales</taxon>
        <taxon>Pleomorphomonadaceae</taxon>
        <taxon>Hartmannibacter</taxon>
    </lineage>
</organism>
<comment type="catalytic activity">
    <reaction evidence="1">
        <text>ATP + protein L-histidine = ADP + protein N-phospho-L-histidine.</text>
        <dbReference type="EC" id="2.7.13.3"/>
    </reaction>
</comment>
<proteinExistence type="predicted"/>
<accession>A0A2C9D146</accession>
<dbReference type="CDD" id="cd00130">
    <property type="entry name" value="PAS"/>
    <property type="match status" value="1"/>
</dbReference>
<sequence length="449" mass="48846">MIERTSLEPSLLMESAWMDVIQKMDETYADLLAYQVELEKKNADLESMRQFMDSVLGAMTDILIVCDQTGRVLQINRAVELQLGRDQATVEGSAIQDLFTGASAAPLQDMLKLAAKRKTVGARELCLAGLNGDIPIEVHAAPRLDARGRVVGVVLIGRPVGEVKRAYASLNDAHEQLKAAQAQLVHSEKMASLGRLVSGVAHELNNPISFVYGNAHALERYVGRLEAYFQKVWSGAPREELIELREDLNVDRAVSRMREAISGALEGAERVRDIVESLRRFSADGRGQSERFDLVQAVQTAIGWVIKGRDRHFTLHADVPERLEITGRSGHIQQVVMNIVQNACDSIEGQAEQVVSVTIRQDGEDAVITIADNGPGIAEEARTKLFEPFFTTKPVGKGTGLGLSISYKIIEEHGGHLSAGNGEDGGAVFTIRLPLSGPQSAPAGEDIPT</sequence>
<dbReference type="EC" id="2.7.13.3" evidence="2"/>
<dbReference type="InterPro" id="IPR035965">
    <property type="entry name" value="PAS-like_dom_sf"/>
</dbReference>
<dbReference type="KEGG" id="hdi:HDIA_0425"/>
<dbReference type="NCBIfam" id="TIGR00229">
    <property type="entry name" value="sensory_box"/>
    <property type="match status" value="1"/>
</dbReference>
<evidence type="ECO:0000313" key="8">
    <source>
        <dbReference type="Proteomes" id="UP000223606"/>
    </source>
</evidence>
<evidence type="ECO:0000259" key="6">
    <source>
        <dbReference type="PROSITE" id="PS50112"/>
    </source>
</evidence>
<reference evidence="8" key="1">
    <citation type="submission" date="2017-09" db="EMBL/GenBank/DDBJ databases">
        <title>Genome sequence of Nannocystis excedens DSM 71.</title>
        <authorList>
            <person name="Blom J."/>
        </authorList>
    </citation>
    <scope>NUCLEOTIDE SEQUENCE [LARGE SCALE GENOMIC DNA]</scope>
    <source>
        <strain evidence="8">type strain: E19</strain>
    </source>
</reference>
<dbReference type="InterPro" id="IPR036097">
    <property type="entry name" value="HisK_dim/P_sf"/>
</dbReference>
<dbReference type="InterPro" id="IPR004358">
    <property type="entry name" value="Sig_transdc_His_kin-like_C"/>
</dbReference>
<keyword evidence="8" id="KW-1185">Reference proteome</keyword>
<gene>
    <name evidence="7" type="primary">zraS</name>
    <name evidence="7" type="ORF">HDIA_0425</name>
</gene>
<dbReference type="InterPro" id="IPR013656">
    <property type="entry name" value="PAS_4"/>
</dbReference>
<dbReference type="SUPFAM" id="SSF55785">
    <property type="entry name" value="PYP-like sensor domain (PAS domain)"/>
    <property type="match status" value="1"/>
</dbReference>
<name>A0A2C9D146_9HYPH</name>
<keyword evidence="4" id="KW-0175">Coiled coil</keyword>
<dbReference type="PROSITE" id="PS50112">
    <property type="entry name" value="PAS"/>
    <property type="match status" value="1"/>
</dbReference>
<evidence type="ECO:0000256" key="1">
    <source>
        <dbReference type="ARBA" id="ARBA00000085"/>
    </source>
</evidence>
<dbReference type="Pfam" id="PF02518">
    <property type="entry name" value="HATPase_c"/>
    <property type="match status" value="1"/>
</dbReference>
<dbReference type="InterPro" id="IPR003661">
    <property type="entry name" value="HisK_dim/P_dom"/>
</dbReference>
<evidence type="ECO:0000256" key="2">
    <source>
        <dbReference type="ARBA" id="ARBA00012438"/>
    </source>
</evidence>
<dbReference type="PANTHER" id="PTHR43065:SF42">
    <property type="entry name" value="TWO-COMPONENT SENSOR PPRA"/>
    <property type="match status" value="1"/>
</dbReference>
<dbReference type="SUPFAM" id="SSF47384">
    <property type="entry name" value="Homodimeric domain of signal transducing histidine kinase"/>
    <property type="match status" value="1"/>
</dbReference>
<dbReference type="Gene3D" id="3.30.565.10">
    <property type="entry name" value="Histidine kinase-like ATPase, C-terminal domain"/>
    <property type="match status" value="1"/>
</dbReference>
<dbReference type="SUPFAM" id="SSF55874">
    <property type="entry name" value="ATPase domain of HSP90 chaperone/DNA topoisomerase II/histidine kinase"/>
    <property type="match status" value="1"/>
</dbReference>
<keyword evidence="7" id="KW-0808">Transferase</keyword>
<dbReference type="SMART" id="SM00091">
    <property type="entry name" value="PAS"/>
    <property type="match status" value="1"/>
</dbReference>
<dbReference type="InterPro" id="IPR036890">
    <property type="entry name" value="HATPase_C_sf"/>
</dbReference>
<evidence type="ECO:0000259" key="5">
    <source>
        <dbReference type="PROSITE" id="PS50109"/>
    </source>
</evidence>
<dbReference type="PROSITE" id="PS50109">
    <property type="entry name" value="HIS_KIN"/>
    <property type="match status" value="1"/>
</dbReference>
<dbReference type="Pfam" id="PF08448">
    <property type="entry name" value="PAS_4"/>
    <property type="match status" value="1"/>
</dbReference>
<dbReference type="Proteomes" id="UP000223606">
    <property type="component" value="Chromosome 1"/>
</dbReference>
<feature type="coiled-coil region" evidence="4">
    <location>
        <begin position="163"/>
        <end position="190"/>
    </location>
</feature>
<evidence type="ECO:0000256" key="3">
    <source>
        <dbReference type="ARBA" id="ARBA00022553"/>
    </source>
</evidence>
<dbReference type="InterPro" id="IPR005467">
    <property type="entry name" value="His_kinase_dom"/>
</dbReference>
<feature type="domain" description="Histidine kinase" evidence="5">
    <location>
        <begin position="199"/>
        <end position="437"/>
    </location>
</feature>
<dbReference type="AlphaFoldDB" id="A0A2C9D146"/>
<evidence type="ECO:0000313" key="7">
    <source>
        <dbReference type="EMBL" id="SON53966.1"/>
    </source>
</evidence>
<keyword evidence="3" id="KW-0597">Phosphoprotein</keyword>
<dbReference type="InterPro" id="IPR000014">
    <property type="entry name" value="PAS"/>
</dbReference>
<dbReference type="InterPro" id="IPR003594">
    <property type="entry name" value="HATPase_dom"/>
</dbReference>
<dbReference type="PANTHER" id="PTHR43065">
    <property type="entry name" value="SENSOR HISTIDINE KINASE"/>
    <property type="match status" value="1"/>
</dbReference>
<dbReference type="PRINTS" id="PR00344">
    <property type="entry name" value="BCTRLSENSOR"/>
</dbReference>
<feature type="domain" description="PAS" evidence="6">
    <location>
        <begin position="48"/>
        <end position="118"/>
    </location>
</feature>
<dbReference type="RefSeq" id="WP_099553922.1">
    <property type="nucleotide sequence ID" value="NZ_LT960614.1"/>
</dbReference>
<dbReference type="CDD" id="cd00082">
    <property type="entry name" value="HisKA"/>
    <property type="match status" value="1"/>
</dbReference>